<gene>
    <name evidence="3" type="ORF">CFN78_00415</name>
</gene>
<keyword evidence="4" id="KW-1185">Reference proteome</keyword>
<name>A0A263D8C8_9PSEU</name>
<dbReference type="Proteomes" id="UP000242444">
    <property type="component" value="Unassembled WGS sequence"/>
</dbReference>
<accession>A0A263D8C8</accession>
<proteinExistence type="predicted"/>
<feature type="compositionally biased region" description="Low complexity" evidence="1">
    <location>
        <begin position="220"/>
        <end position="237"/>
    </location>
</feature>
<keyword evidence="2" id="KW-1133">Transmembrane helix</keyword>
<keyword evidence="2" id="KW-0472">Membrane</keyword>
<feature type="compositionally biased region" description="Pro residues" evidence="1">
    <location>
        <begin position="78"/>
        <end position="95"/>
    </location>
</feature>
<evidence type="ECO:0000313" key="4">
    <source>
        <dbReference type="Proteomes" id="UP000242444"/>
    </source>
</evidence>
<dbReference type="RefSeq" id="WP_094860525.1">
    <property type="nucleotide sequence ID" value="NZ_NKYE01000001.1"/>
</dbReference>
<reference evidence="3 4" key="1">
    <citation type="submission" date="2017-07" db="EMBL/GenBank/DDBJ databases">
        <title>Amycolatopsis antarcticus sp. nov., isolated from the surface of an Antarcticus brown macroalga.</title>
        <authorList>
            <person name="Wang J."/>
            <person name="Leiva S."/>
            <person name="Huang J."/>
            <person name="Huang Y."/>
        </authorList>
    </citation>
    <scope>NUCLEOTIDE SEQUENCE [LARGE SCALE GENOMIC DNA]</scope>
    <source>
        <strain evidence="3 4">AU-G6</strain>
    </source>
</reference>
<sequence length="422" mass="44807">MTRSSEEEPQRTVAELLAQHGAKPDAPRRRRRRAEGDDDADQDLTQTGPQAIIDRVAGHTPPPANRPSGGRRAKPEPADNPPQQPSQGMPLPPRPGFGAQNDRPQNELPQRPPRGRRPAGNGGSGYFAGPSGSLSSRLDGPDAPPAGPVNGSPNGAGESTGYFPPPQPGQQPSGSFGVPPRPLRRPARRQPPPEPNTEQFPAVESRLPAEPLDAPETEGPGDTPAGLAPGAPPAGLARWRKRREKSLTEDTEVGIEPIDPAAVRPPGQQPPARGEQTAVNAPVRSAFEEPAEDYEDEPHPDDFHSASAVDTDEADTEDDYDYDEADLDEDYEQDESPGKQWATMGVQLAAGVVGGAAVWLGFNWLWGQLPAAALIAAVVVIAGLVWIVRKIRRAEDLQTTVLALLVGLVVTVSPAALLLVAR</sequence>
<dbReference type="InParanoid" id="A0A263D8C8"/>
<feature type="transmembrane region" description="Helical" evidence="2">
    <location>
        <begin position="400"/>
        <end position="421"/>
    </location>
</feature>
<organism evidence="3 4">
    <name type="scientific">Amycolatopsis antarctica</name>
    <dbReference type="NCBI Taxonomy" id="1854586"/>
    <lineage>
        <taxon>Bacteria</taxon>
        <taxon>Bacillati</taxon>
        <taxon>Actinomycetota</taxon>
        <taxon>Actinomycetes</taxon>
        <taxon>Pseudonocardiales</taxon>
        <taxon>Pseudonocardiaceae</taxon>
        <taxon>Amycolatopsis</taxon>
    </lineage>
</organism>
<feature type="transmembrane region" description="Helical" evidence="2">
    <location>
        <begin position="368"/>
        <end position="388"/>
    </location>
</feature>
<protein>
    <submittedName>
        <fullName evidence="3">Uncharacterized protein</fullName>
    </submittedName>
</protein>
<dbReference type="OrthoDB" id="5173153at2"/>
<comment type="caution">
    <text evidence="3">The sequence shown here is derived from an EMBL/GenBank/DDBJ whole genome shotgun (WGS) entry which is preliminary data.</text>
</comment>
<feature type="compositionally biased region" description="Acidic residues" evidence="1">
    <location>
        <begin position="289"/>
        <end position="299"/>
    </location>
</feature>
<evidence type="ECO:0000256" key="2">
    <source>
        <dbReference type="SAM" id="Phobius"/>
    </source>
</evidence>
<evidence type="ECO:0000313" key="3">
    <source>
        <dbReference type="EMBL" id="OZM74740.1"/>
    </source>
</evidence>
<feature type="region of interest" description="Disordered" evidence="1">
    <location>
        <begin position="1"/>
        <end position="318"/>
    </location>
</feature>
<feature type="compositionally biased region" description="Basic and acidic residues" evidence="1">
    <location>
        <begin position="1"/>
        <end position="10"/>
    </location>
</feature>
<evidence type="ECO:0000256" key="1">
    <source>
        <dbReference type="SAM" id="MobiDB-lite"/>
    </source>
</evidence>
<dbReference type="EMBL" id="NKYE01000001">
    <property type="protein sequence ID" value="OZM74740.1"/>
    <property type="molecule type" value="Genomic_DNA"/>
</dbReference>
<dbReference type="AlphaFoldDB" id="A0A263D8C8"/>
<keyword evidence="2" id="KW-0812">Transmembrane</keyword>